<keyword evidence="9" id="KW-1185">Reference proteome</keyword>
<keyword evidence="2" id="KW-0328">Glycosyltransferase</keyword>
<dbReference type="PANTHER" id="PTHR47592:SF27">
    <property type="entry name" value="OS08G0421700 PROTEIN"/>
    <property type="match status" value="1"/>
</dbReference>
<feature type="region of interest" description="Disordered" evidence="6">
    <location>
        <begin position="345"/>
        <end position="391"/>
    </location>
</feature>
<evidence type="ECO:0000256" key="4">
    <source>
        <dbReference type="ARBA" id="ARBA00023136"/>
    </source>
</evidence>
<evidence type="ECO:0000259" key="7">
    <source>
        <dbReference type="Pfam" id="PF22936"/>
    </source>
</evidence>
<proteinExistence type="predicted"/>
<dbReference type="EMBL" id="JBBWWQ010000019">
    <property type="protein sequence ID" value="KAK8918612.1"/>
    <property type="molecule type" value="Genomic_DNA"/>
</dbReference>
<dbReference type="Proteomes" id="UP001418222">
    <property type="component" value="Unassembled WGS sequence"/>
</dbReference>
<dbReference type="PANTHER" id="PTHR47592">
    <property type="entry name" value="PBF68 PROTEIN"/>
    <property type="match status" value="1"/>
</dbReference>
<evidence type="ECO:0000313" key="8">
    <source>
        <dbReference type="EMBL" id="KAK8918612.1"/>
    </source>
</evidence>
<evidence type="ECO:0000256" key="5">
    <source>
        <dbReference type="ARBA" id="ARBA00023180"/>
    </source>
</evidence>
<dbReference type="InterPro" id="IPR054722">
    <property type="entry name" value="PolX-like_BBD"/>
</dbReference>
<evidence type="ECO:0000256" key="3">
    <source>
        <dbReference type="ARBA" id="ARBA00022679"/>
    </source>
</evidence>
<dbReference type="GO" id="GO:0016020">
    <property type="term" value="C:membrane"/>
    <property type="evidence" value="ECO:0007669"/>
    <property type="project" value="UniProtKB-SubCell"/>
</dbReference>
<comment type="subcellular location">
    <subcellularLocation>
        <location evidence="1">Membrane</location>
        <topology evidence="1">Single-pass type II membrane protein</topology>
    </subcellularLocation>
</comment>
<accession>A0AAP0AXA8</accession>
<name>A0AAP0AXA8_9ASPA</name>
<comment type="caution">
    <text evidence="8">The sequence shown here is derived from an EMBL/GenBank/DDBJ whole genome shotgun (WGS) entry which is preliminary data.</text>
</comment>
<keyword evidence="4" id="KW-0472">Membrane</keyword>
<sequence length="753" mass="84028">MDGEDTQGLYGGYEVICEQLGVTIGPGKEKALSVGRKGVGSGAGEAFVGCRGLTADPTGITNWSVTHVDWSEGKWHPRAYRAGDVTFELLKNLTRRQTTPGGGGGFRLRRQQRGGGVRAIQTDRHLAGLIPAAGCAVVDPDGDTVVGGGASRRKKTGRYRHAISAATAFFFTKFEIPKYDDKIDFGLWQKRIKAVLVQQGLHKALLVKEKSRKKDDEWEKLDLKAINTIQLCLTDEVMYNVVDTETTTDLWTKLEELYMSKSLTNKLYVEKQLYRLRMSESTQLLDHMNAFNKLISQLRSMDIKVEEEDQTLLLLSSLPKSFDHLVTTILYGKDTPRMEEVTTTLLSNKTRSKSSPGADEGLFMKSNDPTRGRSSGKGKEEDRPRFKSGGRSTKCHYCKEEGHWKNYCSKRKFKEQTHETYQAAVASEDENDADVLHVSPSLETTGSWIMDIGCSYHMCPNIEWFSNFRQCESGRVFMGNDSECEVLGVGNIRIKMFDGVVRILTNVRYVPNLRKSLISLGTLEAAGYSYTGNDGYLKVKRGVQIVMKGERSGTLYRLIDTTIAGGRARREVILPLRLQDTIAYAFQAVSSDPGSYEKAIESRDHSQGKARKDQWMNKASFVAKEFAQRKGLDEHKIFAAVEKKGRVSSQKYPDTAGGAIWLKSPTKELRITQKAVEMHSESQSASCLAKDPVYRARTKHIDVRYQESREFAGGGGMKLRKISTENNGANMQTKSVIGVKFKNGLDLAHIDAC</sequence>
<evidence type="ECO:0000256" key="1">
    <source>
        <dbReference type="ARBA" id="ARBA00004606"/>
    </source>
</evidence>
<dbReference type="SUPFAM" id="SSF57756">
    <property type="entry name" value="Retrovirus zinc finger-like domains"/>
    <property type="match status" value="1"/>
</dbReference>
<evidence type="ECO:0000313" key="9">
    <source>
        <dbReference type="Proteomes" id="UP001418222"/>
    </source>
</evidence>
<dbReference type="Pfam" id="PF22936">
    <property type="entry name" value="Pol_BBD"/>
    <property type="match status" value="1"/>
</dbReference>
<gene>
    <name evidence="8" type="ORF">KSP39_PZI021035</name>
</gene>
<dbReference type="Pfam" id="PF14223">
    <property type="entry name" value="Retrotran_gag_2"/>
    <property type="match status" value="1"/>
</dbReference>
<dbReference type="AlphaFoldDB" id="A0AAP0AXA8"/>
<feature type="compositionally biased region" description="Polar residues" evidence="6">
    <location>
        <begin position="345"/>
        <end position="355"/>
    </location>
</feature>
<keyword evidence="3" id="KW-0808">Transferase</keyword>
<dbReference type="GO" id="GO:0016757">
    <property type="term" value="F:glycosyltransferase activity"/>
    <property type="evidence" value="ECO:0007669"/>
    <property type="project" value="UniProtKB-KW"/>
</dbReference>
<evidence type="ECO:0000256" key="2">
    <source>
        <dbReference type="ARBA" id="ARBA00022676"/>
    </source>
</evidence>
<dbReference type="InterPro" id="IPR003406">
    <property type="entry name" value="Glyco_trans_14"/>
</dbReference>
<dbReference type="Pfam" id="PF02485">
    <property type="entry name" value="Branch"/>
    <property type="match status" value="1"/>
</dbReference>
<reference evidence="8 9" key="1">
    <citation type="journal article" date="2022" name="Nat. Plants">
        <title>Genomes of leafy and leafless Platanthera orchids illuminate the evolution of mycoheterotrophy.</title>
        <authorList>
            <person name="Li M.H."/>
            <person name="Liu K.W."/>
            <person name="Li Z."/>
            <person name="Lu H.C."/>
            <person name="Ye Q.L."/>
            <person name="Zhang D."/>
            <person name="Wang J.Y."/>
            <person name="Li Y.F."/>
            <person name="Zhong Z.M."/>
            <person name="Liu X."/>
            <person name="Yu X."/>
            <person name="Liu D.K."/>
            <person name="Tu X.D."/>
            <person name="Liu B."/>
            <person name="Hao Y."/>
            <person name="Liao X.Y."/>
            <person name="Jiang Y.T."/>
            <person name="Sun W.H."/>
            <person name="Chen J."/>
            <person name="Chen Y.Q."/>
            <person name="Ai Y."/>
            <person name="Zhai J.W."/>
            <person name="Wu S.S."/>
            <person name="Zhou Z."/>
            <person name="Hsiao Y.Y."/>
            <person name="Wu W.L."/>
            <person name="Chen Y.Y."/>
            <person name="Lin Y.F."/>
            <person name="Hsu J.L."/>
            <person name="Li C.Y."/>
            <person name="Wang Z.W."/>
            <person name="Zhao X."/>
            <person name="Zhong W.Y."/>
            <person name="Ma X.K."/>
            <person name="Ma L."/>
            <person name="Huang J."/>
            <person name="Chen G.Z."/>
            <person name="Huang M.Z."/>
            <person name="Huang L."/>
            <person name="Peng D.H."/>
            <person name="Luo Y.B."/>
            <person name="Zou S.Q."/>
            <person name="Chen S.P."/>
            <person name="Lan S."/>
            <person name="Tsai W.C."/>
            <person name="Van de Peer Y."/>
            <person name="Liu Z.J."/>
        </authorList>
    </citation>
    <scope>NUCLEOTIDE SEQUENCE [LARGE SCALE GENOMIC DNA]</scope>
    <source>
        <strain evidence="8">Lor287</strain>
    </source>
</reference>
<dbReference type="GO" id="GO:0003676">
    <property type="term" value="F:nucleic acid binding"/>
    <property type="evidence" value="ECO:0007669"/>
    <property type="project" value="InterPro"/>
</dbReference>
<keyword evidence="5" id="KW-0325">Glycoprotein</keyword>
<feature type="domain" description="Retrovirus-related Pol polyprotein from transposon TNT 1-94-like beta-barrel" evidence="7">
    <location>
        <begin position="448"/>
        <end position="528"/>
    </location>
</feature>
<organism evidence="8 9">
    <name type="scientific">Platanthera zijinensis</name>
    <dbReference type="NCBI Taxonomy" id="2320716"/>
    <lineage>
        <taxon>Eukaryota</taxon>
        <taxon>Viridiplantae</taxon>
        <taxon>Streptophyta</taxon>
        <taxon>Embryophyta</taxon>
        <taxon>Tracheophyta</taxon>
        <taxon>Spermatophyta</taxon>
        <taxon>Magnoliopsida</taxon>
        <taxon>Liliopsida</taxon>
        <taxon>Asparagales</taxon>
        <taxon>Orchidaceae</taxon>
        <taxon>Orchidoideae</taxon>
        <taxon>Orchideae</taxon>
        <taxon>Orchidinae</taxon>
        <taxon>Platanthera</taxon>
    </lineage>
</organism>
<dbReference type="Gene3D" id="4.10.60.10">
    <property type="entry name" value="Zinc finger, CCHC-type"/>
    <property type="match status" value="1"/>
</dbReference>
<evidence type="ECO:0000256" key="6">
    <source>
        <dbReference type="SAM" id="MobiDB-lite"/>
    </source>
</evidence>
<protein>
    <recommendedName>
        <fullName evidence="7">Retrovirus-related Pol polyprotein from transposon TNT 1-94-like beta-barrel domain-containing protein</fullName>
    </recommendedName>
</protein>
<dbReference type="InterPro" id="IPR036875">
    <property type="entry name" value="Znf_CCHC_sf"/>
</dbReference>
<dbReference type="GO" id="GO:0008270">
    <property type="term" value="F:zinc ion binding"/>
    <property type="evidence" value="ECO:0007669"/>
    <property type="project" value="InterPro"/>
</dbReference>